<dbReference type="Gene3D" id="1.10.3210.10">
    <property type="entry name" value="Hypothetical protein af1432"/>
    <property type="match status" value="1"/>
</dbReference>
<feature type="domain" description="GGDEF" evidence="2">
    <location>
        <begin position="276"/>
        <end position="406"/>
    </location>
</feature>
<dbReference type="SMART" id="SM00267">
    <property type="entry name" value="GGDEF"/>
    <property type="match status" value="1"/>
</dbReference>
<evidence type="ECO:0000259" key="3">
    <source>
        <dbReference type="PROSITE" id="PS51832"/>
    </source>
</evidence>
<dbReference type="SUPFAM" id="SSF55073">
    <property type="entry name" value="Nucleotide cyclase"/>
    <property type="match status" value="1"/>
</dbReference>
<dbReference type="RefSeq" id="WP_204516515.1">
    <property type="nucleotide sequence ID" value="NZ_BAABIN010000009.1"/>
</dbReference>
<reference evidence="4" key="1">
    <citation type="submission" date="2021-01" db="EMBL/GenBank/DDBJ databases">
        <title>Genomic Encyclopedia of Type Strains, Phase IV (KMG-IV): sequencing the most valuable type-strain genomes for metagenomic binning, comparative biology and taxonomic classification.</title>
        <authorList>
            <person name="Goeker M."/>
        </authorList>
    </citation>
    <scope>NUCLEOTIDE SEQUENCE</scope>
    <source>
        <strain evidence="4">DSM 25523</strain>
    </source>
</reference>
<protein>
    <submittedName>
        <fullName evidence="4">Diguanylate cyclase (GGDEF)-like protein</fullName>
    </submittedName>
</protein>
<comment type="caution">
    <text evidence="4">The sequence shown here is derived from an EMBL/GenBank/DDBJ whole genome shotgun (WGS) entry which is preliminary data.</text>
</comment>
<keyword evidence="1" id="KW-0472">Membrane</keyword>
<keyword evidence="1" id="KW-1133">Transmembrane helix</keyword>
<dbReference type="InterPro" id="IPR050469">
    <property type="entry name" value="Diguanylate_Cyclase"/>
</dbReference>
<dbReference type="PANTHER" id="PTHR45138">
    <property type="entry name" value="REGULATORY COMPONENTS OF SENSORY TRANSDUCTION SYSTEM"/>
    <property type="match status" value="1"/>
</dbReference>
<name>A0A938XVD1_9BACL</name>
<dbReference type="InterPro" id="IPR029787">
    <property type="entry name" value="Nucleotide_cyclase"/>
</dbReference>
<keyword evidence="1" id="KW-0812">Transmembrane</keyword>
<evidence type="ECO:0000313" key="5">
    <source>
        <dbReference type="Proteomes" id="UP000717624"/>
    </source>
</evidence>
<feature type="transmembrane region" description="Helical" evidence="1">
    <location>
        <begin position="169"/>
        <end position="191"/>
    </location>
</feature>
<evidence type="ECO:0000259" key="2">
    <source>
        <dbReference type="PROSITE" id="PS50887"/>
    </source>
</evidence>
<gene>
    <name evidence="4" type="ORF">JOD01_000375</name>
</gene>
<dbReference type="Pfam" id="PF13487">
    <property type="entry name" value="HD_5"/>
    <property type="match status" value="1"/>
</dbReference>
<organism evidence="4 5">
    <name type="scientific">Brevibacillus fulvus</name>
    <dbReference type="NCBI Taxonomy" id="1125967"/>
    <lineage>
        <taxon>Bacteria</taxon>
        <taxon>Bacillati</taxon>
        <taxon>Bacillota</taxon>
        <taxon>Bacilli</taxon>
        <taxon>Bacillales</taxon>
        <taxon>Paenibacillaceae</taxon>
        <taxon>Brevibacillus</taxon>
    </lineage>
</organism>
<feature type="domain" description="HD-GYP" evidence="3">
    <location>
        <begin position="421"/>
        <end position="614"/>
    </location>
</feature>
<evidence type="ECO:0000256" key="1">
    <source>
        <dbReference type="SAM" id="Phobius"/>
    </source>
</evidence>
<dbReference type="PANTHER" id="PTHR45138:SF9">
    <property type="entry name" value="DIGUANYLATE CYCLASE DGCM-RELATED"/>
    <property type="match status" value="1"/>
</dbReference>
<dbReference type="PROSITE" id="PS51832">
    <property type="entry name" value="HD_GYP"/>
    <property type="match status" value="1"/>
</dbReference>
<dbReference type="CDD" id="cd00077">
    <property type="entry name" value="HDc"/>
    <property type="match status" value="1"/>
</dbReference>
<dbReference type="InterPro" id="IPR003607">
    <property type="entry name" value="HD/PDEase_dom"/>
</dbReference>
<sequence length="614" mass="68270">MLKTISLQLKMMVLVTIVVLVAVSSLVAYDAYFLQTSLRQSNLHHFEYLTSSIGVRVEKAVADGEIQSALDQIQRAEPQLAYLTYHEKIGDHYQVVASTSRNTIGFPSSSEIVKIPGSKQMSLTYLEQKQSQLGEVRLLSPIATNSGHTGILEVVGYYPDPSMFIKERLTLTVSVGIFVSLFAIIGMGLIINRLMINPLHWLRDAVNSVLKQGTQKMEMPQEPEFAEVAVAFHEVVSKMEKHYLESITDPLTGVYNSSYFKQTLTELIEKTKTADESLVLLFCDVDDFKKINDNLGHLYGDQVLRHVSQLICRKVRPTDVVCRYGGEEFVILLPQTNPDTGKQIAEQIRQAVAELGGTESIFPVTISIGLAACPAHDDGSQLVELADQAMYTAKRQGKNKVVSAGELKLHKSRPNLDVAEEKWLMLNTVLSLAESRFYHGEVTDSHSSAVSRYACAIGSKMGMSSEEINRIRVAGLLHDIGMLAIAPSIALKQGELTRFEYELVKAHSVYGYNLLSHIKEMQDILPYVLYHHERPDGKGYPYGLTRIPLGARIISVAEAFDAMVSTAYYRRQPLTKDLAMEELKRGSGTQFDKDVVETFLSVLSRDAQTAGISI</sequence>
<dbReference type="PROSITE" id="PS50887">
    <property type="entry name" value="GGDEF"/>
    <property type="match status" value="1"/>
</dbReference>
<dbReference type="NCBIfam" id="TIGR00254">
    <property type="entry name" value="GGDEF"/>
    <property type="match status" value="1"/>
</dbReference>
<dbReference type="Gene3D" id="3.30.70.270">
    <property type="match status" value="1"/>
</dbReference>
<evidence type="ECO:0000313" key="4">
    <source>
        <dbReference type="EMBL" id="MBM7588789.1"/>
    </source>
</evidence>
<dbReference type="SUPFAM" id="SSF109604">
    <property type="entry name" value="HD-domain/PDEase-like"/>
    <property type="match status" value="1"/>
</dbReference>
<dbReference type="InterPro" id="IPR000160">
    <property type="entry name" value="GGDEF_dom"/>
</dbReference>
<accession>A0A938XVD1</accession>
<dbReference type="GO" id="GO:0052621">
    <property type="term" value="F:diguanylate cyclase activity"/>
    <property type="evidence" value="ECO:0007669"/>
    <property type="project" value="TreeGrafter"/>
</dbReference>
<proteinExistence type="predicted"/>
<dbReference type="Pfam" id="PF00990">
    <property type="entry name" value="GGDEF"/>
    <property type="match status" value="1"/>
</dbReference>
<dbReference type="SMART" id="SM00471">
    <property type="entry name" value="HDc"/>
    <property type="match status" value="1"/>
</dbReference>
<keyword evidence="5" id="KW-1185">Reference proteome</keyword>
<dbReference type="AlphaFoldDB" id="A0A938XVD1"/>
<dbReference type="InterPro" id="IPR043128">
    <property type="entry name" value="Rev_trsase/Diguanyl_cyclase"/>
</dbReference>
<dbReference type="InterPro" id="IPR037522">
    <property type="entry name" value="HD_GYP_dom"/>
</dbReference>
<dbReference type="FunFam" id="3.30.70.270:FF:000001">
    <property type="entry name" value="Diguanylate cyclase domain protein"/>
    <property type="match status" value="1"/>
</dbReference>
<dbReference type="EMBL" id="JAFBEB010000001">
    <property type="protein sequence ID" value="MBM7588789.1"/>
    <property type="molecule type" value="Genomic_DNA"/>
</dbReference>
<dbReference type="CDD" id="cd01949">
    <property type="entry name" value="GGDEF"/>
    <property type="match status" value="1"/>
</dbReference>
<dbReference type="Proteomes" id="UP000717624">
    <property type="component" value="Unassembled WGS sequence"/>
</dbReference>